<keyword evidence="7 8" id="KW-0408">Iron</keyword>
<keyword evidence="11" id="KW-1185">Reference proteome</keyword>
<dbReference type="InterPro" id="IPR002372">
    <property type="entry name" value="PQQ_rpt_dom"/>
</dbReference>
<dbReference type="GO" id="GO:0009055">
    <property type="term" value="F:electron transfer activity"/>
    <property type="evidence" value="ECO:0007669"/>
    <property type="project" value="InterPro"/>
</dbReference>
<dbReference type="PANTHER" id="PTHR32303:SF4">
    <property type="entry name" value="QUINOPROTEIN GLUCOSE DEHYDROGENASE"/>
    <property type="match status" value="1"/>
</dbReference>
<dbReference type="InterPro" id="IPR017511">
    <property type="entry name" value="PQQ_mDH"/>
</dbReference>
<dbReference type="EMBL" id="VIKU02000001">
    <property type="protein sequence ID" value="NHF59026.1"/>
    <property type="molecule type" value="Genomic_DNA"/>
</dbReference>
<evidence type="ECO:0000259" key="9">
    <source>
        <dbReference type="PROSITE" id="PS51007"/>
    </source>
</evidence>
<dbReference type="Pfam" id="PF13442">
    <property type="entry name" value="Cytochrome_CBB3"/>
    <property type="match status" value="1"/>
</dbReference>
<evidence type="ECO:0000256" key="1">
    <source>
        <dbReference type="ARBA" id="ARBA00001931"/>
    </source>
</evidence>
<reference evidence="10" key="1">
    <citation type="submission" date="2019-07" db="EMBL/GenBank/DDBJ databases">
        <authorList>
            <person name="De-Chao Zhang Q."/>
        </authorList>
    </citation>
    <scope>NUCLEOTIDE SEQUENCE</scope>
    <source>
        <strain evidence="10">TP-CH-4</strain>
    </source>
</reference>
<dbReference type="AlphaFoldDB" id="A0A967EA28"/>
<reference evidence="10" key="2">
    <citation type="submission" date="2020-03" db="EMBL/GenBank/DDBJ databases">
        <title>Flavobacteriaceae bacterium strain TP-CH-4, a member of the family Flavobacteriaceae isolated from a deep-sea seamount.</title>
        <authorList>
            <person name="Zhang D.-C."/>
        </authorList>
    </citation>
    <scope>NUCLEOTIDE SEQUENCE</scope>
    <source>
        <strain evidence="10">TP-CH-4</strain>
    </source>
</reference>
<evidence type="ECO:0000256" key="3">
    <source>
        <dbReference type="ARBA" id="ARBA00022617"/>
    </source>
</evidence>
<dbReference type="CDD" id="cd10280">
    <property type="entry name" value="PQQ_mGDH"/>
    <property type="match status" value="1"/>
</dbReference>
<comment type="similarity">
    <text evidence="2">Belongs to the bacterial PQQ dehydrogenase family.</text>
</comment>
<dbReference type="Gene3D" id="1.10.760.10">
    <property type="entry name" value="Cytochrome c-like domain"/>
    <property type="match status" value="1"/>
</dbReference>
<comment type="cofactor">
    <cofactor evidence="1">
        <name>pyrroloquinoline quinone</name>
        <dbReference type="ChEBI" id="CHEBI:58442"/>
    </cofactor>
</comment>
<dbReference type="Pfam" id="PF01011">
    <property type="entry name" value="PQQ"/>
    <property type="match status" value="2"/>
</dbReference>
<dbReference type="GO" id="GO:0016020">
    <property type="term" value="C:membrane"/>
    <property type="evidence" value="ECO:0007669"/>
    <property type="project" value="InterPro"/>
</dbReference>
<proteinExistence type="inferred from homology"/>
<name>A0A967EA28_9FLAO</name>
<dbReference type="Gene3D" id="2.140.10.10">
    <property type="entry name" value="Quinoprotein alcohol dehydrogenase-like superfamily"/>
    <property type="match status" value="2"/>
</dbReference>
<evidence type="ECO:0000256" key="8">
    <source>
        <dbReference type="PROSITE-ProRule" id="PRU00433"/>
    </source>
</evidence>
<accession>A0A967EA28</accession>
<organism evidence="10 11">
    <name type="scientific">Pelagihabitans pacificus</name>
    <dbReference type="NCBI Taxonomy" id="2696054"/>
    <lineage>
        <taxon>Bacteria</taxon>
        <taxon>Pseudomonadati</taxon>
        <taxon>Bacteroidota</taxon>
        <taxon>Flavobacteriia</taxon>
        <taxon>Flavobacteriales</taxon>
        <taxon>Flavobacteriaceae</taxon>
        <taxon>Pelagihabitans</taxon>
    </lineage>
</organism>
<keyword evidence="6" id="KW-0560">Oxidoreductase</keyword>
<evidence type="ECO:0000313" key="10">
    <source>
        <dbReference type="EMBL" id="NHF59026.1"/>
    </source>
</evidence>
<keyword evidence="5" id="KW-0732">Signal</keyword>
<dbReference type="PANTHER" id="PTHR32303">
    <property type="entry name" value="QUINOPROTEIN ALCOHOL DEHYDROGENASE (CYTOCHROME C)"/>
    <property type="match status" value="1"/>
</dbReference>
<sequence>MISKKYVVLLGLLVISSLLPIGCEPTQKENSTTPSEYTTWSSYLGDPGRSHYSTLSQITPENISRLKVAWSYEAPDWGQMQMNPIVVDSILYGVTAALRVIALHAASGAELWQFGDSVKVWHSTSRGVSYWEKGNDRRILCTRGSDLYALDALTGKPIPSFGKNGKVDMRLGMAESAQDKFVISNTPGTIYKDLIVMPLRVSEGTGAPPGDIMAFNVITGAVEWVFRSIPAADEPGSETWGDSEIRHSNLVGAANNWAGMAVDEAAGIIYVPTGSAAPDFYGGVRKGSNLYANSLVALNADTGEYLWHFQFTHHDIWDRDPPAPPNLLLVERKGKKIPAVAQVTKQGYVYVFDRKTGTPLFDIEEVPVPASTLEGEEAWPTQPFPIKPKPFARQSTELTENDLSPFAENKDELLEIFRTSDKRIYAPPGLEPVLLLPGYDGAAEWGGAAADPEEGILYVNSNEMPRMLQMDNAKANSTGLPGGEGVYNRYCVSCHQPDRKGIEGSGFPSLIDLQLRLGKEEVTMIITQGKGMMTGYPDISKEEMNALLRFLFDEEIQHSVAETTLQKENQQPIPFVHMGYNKFLDSNGLPAIAPPWGTMHAINLNTGDYLWSIPFGNTPELGEQGIGTGTENYGGAVVTENGLLFIAATRDGLFRVFDKKTGDLLWEYQLPAAAFATPAMYEVNGRQYIALACGGEKLGTKKGNWIIAFALEE</sequence>
<dbReference type="InterPro" id="IPR036909">
    <property type="entry name" value="Cyt_c-like_dom_sf"/>
</dbReference>
<dbReference type="GO" id="GO:0046872">
    <property type="term" value="F:metal ion binding"/>
    <property type="evidence" value="ECO:0007669"/>
    <property type="project" value="UniProtKB-KW"/>
</dbReference>
<dbReference type="GO" id="GO:0020037">
    <property type="term" value="F:heme binding"/>
    <property type="evidence" value="ECO:0007669"/>
    <property type="project" value="InterPro"/>
</dbReference>
<gene>
    <name evidence="10" type="ORF">FK220_006725</name>
</gene>
<evidence type="ECO:0000313" key="11">
    <source>
        <dbReference type="Proteomes" id="UP000707206"/>
    </source>
</evidence>
<keyword evidence="4 8" id="KW-0479">Metal-binding</keyword>
<dbReference type="Proteomes" id="UP000707206">
    <property type="component" value="Unassembled WGS sequence"/>
</dbReference>
<dbReference type="GO" id="GO:0048038">
    <property type="term" value="F:quinone binding"/>
    <property type="evidence" value="ECO:0007669"/>
    <property type="project" value="InterPro"/>
</dbReference>
<dbReference type="InterPro" id="IPR009056">
    <property type="entry name" value="Cyt_c-like_dom"/>
</dbReference>
<evidence type="ECO:0000256" key="7">
    <source>
        <dbReference type="ARBA" id="ARBA00023004"/>
    </source>
</evidence>
<dbReference type="SUPFAM" id="SSF46626">
    <property type="entry name" value="Cytochrome c"/>
    <property type="match status" value="1"/>
</dbReference>
<dbReference type="SUPFAM" id="SSF50998">
    <property type="entry name" value="Quinoprotein alcohol dehydrogenase-like"/>
    <property type="match status" value="1"/>
</dbReference>
<dbReference type="RefSeq" id="WP_152573482.1">
    <property type="nucleotide sequence ID" value="NZ_VIKU02000001.1"/>
</dbReference>
<feature type="domain" description="Cytochrome c" evidence="9">
    <location>
        <begin position="478"/>
        <end position="555"/>
    </location>
</feature>
<evidence type="ECO:0000256" key="4">
    <source>
        <dbReference type="ARBA" id="ARBA00022723"/>
    </source>
</evidence>
<comment type="caution">
    <text evidence="10">The sequence shown here is derived from an EMBL/GenBank/DDBJ whole genome shotgun (WGS) entry which is preliminary data.</text>
</comment>
<dbReference type="PROSITE" id="PS51007">
    <property type="entry name" value="CYTC"/>
    <property type="match status" value="1"/>
</dbReference>
<dbReference type="InterPro" id="IPR011047">
    <property type="entry name" value="Quinoprotein_ADH-like_sf"/>
</dbReference>
<dbReference type="SMART" id="SM00564">
    <property type="entry name" value="PQQ"/>
    <property type="match status" value="5"/>
</dbReference>
<evidence type="ECO:0000256" key="6">
    <source>
        <dbReference type="ARBA" id="ARBA00023002"/>
    </source>
</evidence>
<evidence type="ECO:0000256" key="2">
    <source>
        <dbReference type="ARBA" id="ARBA00008156"/>
    </source>
</evidence>
<evidence type="ECO:0000256" key="5">
    <source>
        <dbReference type="ARBA" id="ARBA00022729"/>
    </source>
</evidence>
<dbReference type="GO" id="GO:0008876">
    <property type="term" value="F:quinoprotein glucose dehydrogenase activity"/>
    <property type="evidence" value="ECO:0007669"/>
    <property type="project" value="TreeGrafter"/>
</dbReference>
<protein>
    <submittedName>
        <fullName evidence="10">PQQ-binding-like beta-propeller repeat protein</fullName>
    </submittedName>
</protein>
<dbReference type="InterPro" id="IPR018391">
    <property type="entry name" value="PQQ_b-propeller_rpt"/>
</dbReference>
<keyword evidence="3 8" id="KW-0349">Heme</keyword>